<feature type="domain" description="Acetyl-coenzyme A synthetase N-terminal" evidence="4">
    <location>
        <begin position="8"/>
        <end position="68"/>
    </location>
</feature>
<dbReference type="SUPFAM" id="SSF56801">
    <property type="entry name" value="Acetyl-CoA synthetase-like"/>
    <property type="match status" value="1"/>
</dbReference>
<sequence length="684" mass="74431">MPPHPQDHAYEASITDPAKFWARQAQQLTWHNSPSTAFRKSTRKLKSGVSHDAWTWFPDGEISTTYNCIDRHVEAGNGETTAIIWDSPVSNSKEKISYAQLQKEVATLAGVLREEGVEKGDTVLVYMPMIPAALIGILASARLGAIHAVVFGGFSAASLAQRIEASGAKVILTASCGIEGAKGPQAYQPMVRGSIEQSSVKPSRVLIWQREMSLWDNVKKENGERDWRELVESAKSRGVQADNVPVKSSDGLYIIYTSGTTGLPKGVLREAGGHAVGLNLSVRYLFGIRGPGDVLFTASDIGWVVGHSYIIYAPLLAGATTVLFEGKPVGTPNADTFWRILEEYKVNSFFTAPTALRAIRKEDTKNEFFEKRGRNGGLKHLRALYLAGERSEPSIVTMYQELLSKHCAKNATVIDNWWSSESGSPMTGLALLPGTAHDFNDHTWHQPLAIKPGSAGKPSPGFDVRVVDDEGKEIKKGSMGNIVLGLPFAPTGFTTLWRDEERFYKSYLKRFDGKWIDTGDAGMIDEDGYVHVMSRADDIINVAAHRLSTGAIEQAITTHPAITEAACVGIPDPMKGHVPFAFIAISDAPADLLKDLNARIRESIGPIASLGGFIAAPGIIPKTRSGKTLRRTLREILENGSNGNFEKEPSFPSTIEDVSVVGKAKEAVKSYFETGEGKKIKAKL</sequence>
<dbReference type="InterPro" id="IPR020845">
    <property type="entry name" value="AMP-binding_CS"/>
</dbReference>
<evidence type="ECO:0000259" key="4">
    <source>
        <dbReference type="Pfam" id="PF16177"/>
    </source>
</evidence>
<comment type="caution">
    <text evidence="5">The sequence shown here is derived from an EMBL/GenBank/DDBJ whole genome shotgun (WGS) entry which is preliminary data.</text>
</comment>
<organism evidence="5 6">
    <name type="scientific">Meristemomyces frigidus</name>
    <dbReference type="NCBI Taxonomy" id="1508187"/>
    <lineage>
        <taxon>Eukaryota</taxon>
        <taxon>Fungi</taxon>
        <taxon>Dikarya</taxon>
        <taxon>Ascomycota</taxon>
        <taxon>Pezizomycotina</taxon>
        <taxon>Dothideomycetes</taxon>
        <taxon>Dothideomycetidae</taxon>
        <taxon>Mycosphaerellales</taxon>
        <taxon>Teratosphaeriaceae</taxon>
        <taxon>Meristemomyces</taxon>
    </lineage>
</organism>
<dbReference type="Gene3D" id="3.40.50.12780">
    <property type="entry name" value="N-terminal domain of ligase-like"/>
    <property type="match status" value="1"/>
</dbReference>
<gene>
    <name evidence="5" type="ORF">LTR62_002458</name>
</gene>
<evidence type="ECO:0000313" key="5">
    <source>
        <dbReference type="EMBL" id="KAK5114523.1"/>
    </source>
</evidence>
<comment type="similarity">
    <text evidence="1">Belongs to the ATP-dependent AMP-binding enzyme family.</text>
</comment>
<dbReference type="Pfam" id="PF16177">
    <property type="entry name" value="ACAS_N"/>
    <property type="match status" value="1"/>
</dbReference>
<evidence type="ECO:0000259" key="3">
    <source>
        <dbReference type="Pfam" id="PF13193"/>
    </source>
</evidence>
<dbReference type="PANTHER" id="PTHR43347">
    <property type="entry name" value="ACYL-COA SYNTHETASE"/>
    <property type="match status" value="1"/>
</dbReference>
<dbReference type="AlphaFoldDB" id="A0AAN7TKZ2"/>
<evidence type="ECO:0000313" key="6">
    <source>
        <dbReference type="Proteomes" id="UP001310890"/>
    </source>
</evidence>
<evidence type="ECO:0000259" key="2">
    <source>
        <dbReference type="Pfam" id="PF00501"/>
    </source>
</evidence>
<dbReference type="EMBL" id="JAVRRL010000017">
    <property type="protein sequence ID" value="KAK5114523.1"/>
    <property type="molecule type" value="Genomic_DNA"/>
</dbReference>
<dbReference type="InterPro" id="IPR045851">
    <property type="entry name" value="AMP-bd_C_sf"/>
</dbReference>
<evidence type="ECO:0000256" key="1">
    <source>
        <dbReference type="ARBA" id="ARBA00006432"/>
    </source>
</evidence>
<dbReference type="GO" id="GO:0050218">
    <property type="term" value="F:propionate-CoA ligase activity"/>
    <property type="evidence" value="ECO:0007669"/>
    <property type="project" value="TreeGrafter"/>
</dbReference>
<dbReference type="InterPro" id="IPR032387">
    <property type="entry name" value="ACAS_N"/>
</dbReference>
<dbReference type="PANTHER" id="PTHR43347:SF3">
    <property type="entry name" value="ACYL-COA SYNTHETASE SHORT-CHAIN FAMILY MEMBER 3, MITOCHONDRIAL"/>
    <property type="match status" value="1"/>
</dbReference>
<feature type="domain" description="AMP-binding enzyme C-terminal" evidence="3">
    <location>
        <begin position="552"/>
        <end position="627"/>
    </location>
</feature>
<accession>A0AAN7TKZ2</accession>
<name>A0AAN7TKZ2_9PEZI</name>
<proteinExistence type="inferred from homology"/>
<dbReference type="Pfam" id="PF13193">
    <property type="entry name" value="AMP-binding_C"/>
    <property type="match status" value="1"/>
</dbReference>
<dbReference type="Gene3D" id="3.30.300.30">
    <property type="match status" value="1"/>
</dbReference>
<feature type="domain" description="AMP-dependent synthetase/ligase" evidence="2">
    <location>
        <begin position="75"/>
        <end position="485"/>
    </location>
</feature>
<dbReference type="InterPro" id="IPR025110">
    <property type="entry name" value="AMP-bd_C"/>
</dbReference>
<protein>
    <submittedName>
        <fullName evidence="5">Uncharacterized protein</fullName>
    </submittedName>
</protein>
<dbReference type="InterPro" id="IPR042099">
    <property type="entry name" value="ANL_N_sf"/>
</dbReference>
<dbReference type="InterPro" id="IPR000873">
    <property type="entry name" value="AMP-dep_synth/lig_dom"/>
</dbReference>
<reference evidence="5" key="1">
    <citation type="submission" date="2023-08" db="EMBL/GenBank/DDBJ databases">
        <title>Black Yeasts Isolated from many extreme environments.</title>
        <authorList>
            <person name="Coleine C."/>
            <person name="Stajich J.E."/>
            <person name="Selbmann L."/>
        </authorList>
    </citation>
    <scope>NUCLEOTIDE SEQUENCE</scope>
    <source>
        <strain evidence="5">CCFEE 5401</strain>
    </source>
</reference>
<dbReference type="PROSITE" id="PS00455">
    <property type="entry name" value="AMP_BINDING"/>
    <property type="match status" value="1"/>
</dbReference>
<dbReference type="Proteomes" id="UP001310890">
    <property type="component" value="Unassembled WGS sequence"/>
</dbReference>
<dbReference type="Pfam" id="PF00501">
    <property type="entry name" value="AMP-binding"/>
    <property type="match status" value="1"/>
</dbReference>